<proteinExistence type="predicted"/>
<dbReference type="EMBL" id="BK032824">
    <property type="protein sequence ID" value="DAF62561.1"/>
    <property type="molecule type" value="Genomic_DNA"/>
</dbReference>
<protein>
    <submittedName>
        <fullName evidence="1">Uncharacterized protein</fullName>
    </submittedName>
</protein>
<organism evidence="1">
    <name type="scientific">Siphoviridae sp. ct6Ob18</name>
    <dbReference type="NCBI Taxonomy" id="2827783"/>
    <lineage>
        <taxon>Viruses</taxon>
        <taxon>Duplodnaviria</taxon>
        <taxon>Heunggongvirae</taxon>
        <taxon>Uroviricota</taxon>
        <taxon>Caudoviricetes</taxon>
    </lineage>
</organism>
<evidence type="ECO:0000313" key="1">
    <source>
        <dbReference type="EMBL" id="DAF62561.1"/>
    </source>
</evidence>
<accession>A0A8S5TH40</accession>
<name>A0A8S5TH40_9CAUD</name>
<sequence>MGRPKFIINVALNKPPNSLAATLGDCIKPR</sequence>
<reference evidence="1" key="1">
    <citation type="journal article" date="2021" name="Proc. Natl. Acad. Sci. U.S.A.">
        <title>A Catalog of Tens of Thousands of Viruses from Human Metagenomes Reveals Hidden Associations with Chronic Diseases.</title>
        <authorList>
            <person name="Tisza M.J."/>
            <person name="Buck C.B."/>
        </authorList>
    </citation>
    <scope>NUCLEOTIDE SEQUENCE</scope>
    <source>
        <strain evidence="1">Ct6Ob18</strain>
    </source>
</reference>